<evidence type="ECO:0000313" key="8">
    <source>
        <dbReference type="Proteomes" id="UP000297447"/>
    </source>
</evidence>
<dbReference type="InterPro" id="IPR051611">
    <property type="entry name" value="ECF_transporter_component"/>
</dbReference>
<accession>A0A4R9AAW4</accession>
<feature type="transmembrane region" description="Helical" evidence="6">
    <location>
        <begin position="73"/>
        <end position="92"/>
    </location>
</feature>
<keyword evidence="2" id="KW-1003">Cell membrane</keyword>
<dbReference type="PANTHER" id="PTHR34857">
    <property type="entry name" value="SLL0384 PROTEIN"/>
    <property type="match status" value="1"/>
</dbReference>
<evidence type="ECO:0000256" key="4">
    <source>
        <dbReference type="ARBA" id="ARBA00022989"/>
    </source>
</evidence>
<dbReference type="AlphaFoldDB" id="A0A4R9AAW4"/>
<comment type="subcellular location">
    <subcellularLocation>
        <location evidence="1">Membrane</location>
        <topology evidence="1">Multi-pass membrane protein</topology>
    </subcellularLocation>
</comment>
<name>A0A4R9AAW4_9MICO</name>
<dbReference type="Proteomes" id="UP000297447">
    <property type="component" value="Unassembled WGS sequence"/>
</dbReference>
<evidence type="ECO:0000256" key="6">
    <source>
        <dbReference type="SAM" id="Phobius"/>
    </source>
</evidence>
<keyword evidence="3 6" id="KW-0812">Transmembrane</keyword>
<organism evidence="7 8">
    <name type="scientific">Cryobacterium frigoriphilum</name>
    <dbReference type="NCBI Taxonomy" id="1259150"/>
    <lineage>
        <taxon>Bacteria</taxon>
        <taxon>Bacillati</taxon>
        <taxon>Actinomycetota</taxon>
        <taxon>Actinomycetes</taxon>
        <taxon>Micrococcales</taxon>
        <taxon>Microbacteriaceae</taxon>
        <taxon>Cryobacterium</taxon>
    </lineage>
</organism>
<dbReference type="EMBL" id="SOHE01000013">
    <property type="protein sequence ID" value="TFD55200.1"/>
    <property type="molecule type" value="Genomic_DNA"/>
</dbReference>
<evidence type="ECO:0000256" key="5">
    <source>
        <dbReference type="ARBA" id="ARBA00023136"/>
    </source>
</evidence>
<evidence type="ECO:0000256" key="1">
    <source>
        <dbReference type="ARBA" id="ARBA00004141"/>
    </source>
</evidence>
<dbReference type="OrthoDB" id="6400at2"/>
<feature type="transmembrane region" description="Helical" evidence="6">
    <location>
        <begin position="238"/>
        <end position="261"/>
    </location>
</feature>
<proteinExistence type="predicted"/>
<gene>
    <name evidence="7" type="ORF">E3T55_01935</name>
</gene>
<dbReference type="GO" id="GO:0005886">
    <property type="term" value="C:plasma membrane"/>
    <property type="evidence" value="ECO:0007669"/>
    <property type="project" value="UniProtKB-ARBA"/>
</dbReference>
<keyword evidence="8" id="KW-1185">Reference proteome</keyword>
<feature type="transmembrane region" description="Helical" evidence="6">
    <location>
        <begin position="112"/>
        <end position="134"/>
    </location>
</feature>
<evidence type="ECO:0000256" key="2">
    <source>
        <dbReference type="ARBA" id="ARBA00022475"/>
    </source>
</evidence>
<evidence type="ECO:0000256" key="3">
    <source>
        <dbReference type="ARBA" id="ARBA00022692"/>
    </source>
</evidence>
<comment type="caution">
    <text evidence="7">The sequence shown here is derived from an EMBL/GenBank/DDBJ whole genome shotgun (WGS) entry which is preliminary data.</text>
</comment>
<dbReference type="RefSeq" id="WP_134517885.1">
    <property type="nucleotide sequence ID" value="NZ_SOHE01000013.1"/>
</dbReference>
<sequence>MTTVAPELPRSASERRSAIAGVNPVAKLGASLLLALVLILTIDWVSASVALACELVLFMWAGLTLKVFFVRTALVWIAAPAAGLTTLLYGQAAGTVHWSFGLVLVTDGSIELAVATVLRVLAIGLPAVVLFITIDPTDLADGLGQVAKLPARFVLGGLAGLRMVGLFLDDWRALELARRARGIGDSGAIRRFFNQAFALLVLSIRRGSKLATAMEARGFGAPIERTWARESTFGRREWALLTVGLAIALLAVTVSVATGQWNFVLA</sequence>
<reference evidence="7 8" key="1">
    <citation type="submission" date="2019-03" db="EMBL/GenBank/DDBJ databases">
        <title>Genomics of glacier-inhabiting Cryobacterium strains.</title>
        <authorList>
            <person name="Liu Q."/>
            <person name="Xin Y.-H."/>
        </authorList>
    </citation>
    <scope>NUCLEOTIDE SEQUENCE [LARGE SCALE GENOMIC DNA]</scope>
    <source>
        <strain evidence="7 8">Hh14</strain>
    </source>
</reference>
<keyword evidence="4 6" id="KW-1133">Transmembrane helix</keyword>
<evidence type="ECO:0000313" key="7">
    <source>
        <dbReference type="EMBL" id="TFD55200.1"/>
    </source>
</evidence>
<dbReference type="InterPro" id="IPR003339">
    <property type="entry name" value="ABC/ECF_trnsptr_transmembrane"/>
</dbReference>
<keyword evidence="5 6" id="KW-0472">Membrane</keyword>
<dbReference type="CDD" id="cd16914">
    <property type="entry name" value="EcfT"/>
    <property type="match status" value="1"/>
</dbReference>
<dbReference type="Pfam" id="PF02361">
    <property type="entry name" value="CbiQ"/>
    <property type="match status" value="1"/>
</dbReference>
<dbReference type="PANTHER" id="PTHR34857:SF2">
    <property type="entry name" value="SLL0384 PROTEIN"/>
    <property type="match status" value="1"/>
</dbReference>
<protein>
    <submittedName>
        <fullName evidence="7">Energy-coupling factor transporter transmembrane protein EcfT</fullName>
    </submittedName>
</protein>
<feature type="transmembrane region" description="Helical" evidence="6">
    <location>
        <begin position="32"/>
        <end position="61"/>
    </location>
</feature>